<evidence type="ECO:0000256" key="1">
    <source>
        <dbReference type="SAM" id="MobiDB-lite"/>
    </source>
</evidence>
<name>A0A644YFS8_9ZZZZ</name>
<dbReference type="PIRSF" id="PIRSF032131">
    <property type="entry name" value="UCP032131"/>
    <property type="match status" value="1"/>
</dbReference>
<evidence type="ECO:0008006" key="3">
    <source>
        <dbReference type="Google" id="ProtNLM"/>
    </source>
</evidence>
<evidence type="ECO:0000313" key="2">
    <source>
        <dbReference type="EMBL" id="MPM27356.1"/>
    </source>
</evidence>
<protein>
    <recommendedName>
        <fullName evidence="3">DUF1178 family protein</fullName>
    </recommendedName>
</protein>
<feature type="region of interest" description="Disordered" evidence="1">
    <location>
        <begin position="57"/>
        <end position="89"/>
    </location>
</feature>
<gene>
    <name evidence="2" type="ORF">SDC9_73866</name>
</gene>
<reference evidence="2" key="1">
    <citation type="submission" date="2019-08" db="EMBL/GenBank/DDBJ databases">
        <authorList>
            <person name="Kucharzyk K."/>
            <person name="Murdoch R.W."/>
            <person name="Higgins S."/>
            <person name="Loffler F."/>
        </authorList>
    </citation>
    <scope>NUCLEOTIDE SEQUENCE</scope>
</reference>
<feature type="compositionally biased region" description="Polar residues" evidence="1">
    <location>
        <begin position="57"/>
        <end position="70"/>
    </location>
</feature>
<feature type="compositionally biased region" description="Low complexity" evidence="1">
    <location>
        <begin position="71"/>
        <end position="83"/>
    </location>
</feature>
<dbReference type="AlphaFoldDB" id="A0A644YFS8"/>
<accession>A0A644YFS8</accession>
<proteinExistence type="predicted"/>
<dbReference type="EMBL" id="VSSQ01004972">
    <property type="protein sequence ID" value="MPM27356.1"/>
    <property type="molecule type" value="Genomic_DNA"/>
</dbReference>
<sequence>MKVLDLLCDVDHRFEGWFASEEDFQSQLERGLVQCPMCGSAHVRKGLSAPRLNLRATSSLEKPFQKSSGTDAQDQDAPAPQQDVSNRAQHLPQLPADVQSQLQDAWLRAARHLVENTENVGDRFAQEARRIHYGDAPERGIRGQASAEETAELLEEGIDVMPFVLPDALKETLQ</sequence>
<organism evidence="2">
    <name type="scientific">bioreactor metagenome</name>
    <dbReference type="NCBI Taxonomy" id="1076179"/>
    <lineage>
        <taxon>unclassified sequences</taxon>
        <taxon>metagenomes</taxon>
        <taxon>ecological metagenomes</taxon>
    </lineage>
</organism>
<comment type="caution">
    <text evidence="2">The sequence shown here is derived from an EMBL/GenBank/DDBJ whole genome shotgun (WGS) entry which is preliminary data.</text>
</comment>
<dbReference type="InterPro" id="IPR009562">
    <property type="entry name" value="DUF1178"/>
</dbReference>
<dbReference type="Pfam" id="PF06676">
    <property type="entry name" value="DUF1178"/>
    <property type="match status" value="1"/>
</dbReference>